<keyword evidence="3 6" id="KW-0812">Transmembrane</keyword>
<feature type="transmembrane region" description="Helical" evidence="6">
    <location>
        <begin position="513"/>
        <end position="533"/>
    </location>
</feature>
<evidence type="ECO:0000256" key="4">
    <source>
        <dbReference type="ARBA" id="ARBA00022989"/>
    </source>
</evidence>
<reference evidence="8" key="1">
    <citation type="submission" date="2022-07" db="EMBL/GenBank/DDBJ databases">
        <title>Genome Sequence of Physisporinus lineatus.</title>
        <authorList>
            <person name="Buettner E."/>
        </authorList>
    </citation>
    <scope>NUCLEOTIDE SEQUENCE</scope>
    <source>
        <strain evidence="8">VT162</strain>
    </source>
</reference>
<keyword evidence="9" id="KW-1185">Reference proteome</keyword>
<feature type="transmembrane region" description="Helical" evidence="6">
    <location>
        <begin position="125"/>
        <end position="143"/>
    </location>
</feature>
<evidence type="ECO:0000256" key="5">
    <source>
        <dbReference type="ARBA" id="ARBA00023136"/>
    </source>
</evidence>
<evidence type="ECO:0000313" key="9">
    <source>
        <dbReference type="Proteomes" id="UP001212997"/>
    </source>
</evidence>
<keyword evidence="4 6" id="KW-1133">Transmembrane helix</keyword>
<feature type="transmembrane region" description="Helical" evidence="6">
    <location>
        <begin position="362"/>
        <end position="382"/>
    </location>
</feature>
<dbReference type="InterPro" id="IPR036259">
    <property type="entry name" value="MFS_trans_sf"/>
</dbReference>
<proteinExistence type="predicted"/>
<dbReference type="GO" id="GO:0005886">
    <property type="term" value="C:plasma membrane"/>
    <property type="evidence" value="ECO:0007669"/>
    <property type="project" value="TreeGrafter"/>
</dbReference>
<dbReference type="PANTHER" id="PTHR23501:SF191">
    <property type="entry name" value="VACUOLAR BASIC AMINO ACID TRANSPORTER 4"/>
    <property type="match status" value="1"/>
</dbReference>
<protein>
    <recommendedName>
        <fullName evidence="7">Major facilitator superfamily (MFS) profile domain-containing protein</fullName>
    </recommendedName>
</protein>
<feature type="transmembrane region" description="Helical" evidence="6">
    <location>
        <begin position="445"/>
        <end position="468"/>
    </location>
</feature>
<evidence type="ECO:0000256" key="6">
    <source>
        <dbReference type="SAM" id="Phobius"/>
    </source>
</evidence>
<feature type="transmembrane region" description="Helical" evidence="6">
    <location>
        <begin position="54"/>
        <end position="73"/>
    </location>
</feature>
<keyword evidence="2" id="KW-0813">Transport</keyword>
<dbReference type="PROSITE" id="PS50850">
    <property type="entry name" value="MFS"/>
    <property type="match status" value="1"/>
</dbReference>
<evidence type="ECO:0000256" key="1">
    <source>
        <dbReference type="ARBA" id="ARBA00004127"/>
    </source>
</evidence>
<dbReference type="AlphaFoldDB" id="A0AAD5UW55"/>
<feature type="transmembrane region" description="Helical" evidence="6">
    <location>
        <begin position="183"/>
        <end position="206"/>
    </location>
</feature>
<feature type="transmembrane region" description="Helical" evidence="6">
    <location>
        <begin position="394"/>
        <end position="413"/>
    </location>
</feature>
<evidence type="ECO:0000256" key="3">
    <source>
        <dbReference type="ARBA" id="ARBA00022692"/>
    </source>
</evidence>
<dbReference type="Pfam" id="PF07690">
    <property type="entry name" value="MFS_1"/>
    <property type="match status" value="1"/>
</dbReference>
<organism evidence="8 9">
    <name type="scientific">Meripilus lineatus</name>
    <dbReference type="NCBI Taxonomy" id="2056292"/>
    <lineage>
        <taxon>Eukaryota</taxon>
        <taxon>Fungi</taxon>
        <taxon>Dikarya</taxon>
        <taxon>Basidiomycota</taxon>
        <taxon>Agaricomycotina</taxon>
        <taxon>Agaricomycetes</taxon>
        <taxon>Polyporales</taxon>
        <taxon>Meripilaceae</taxon>
        <taxon>Meripilus</taxon>
    </lineage>
</organism>
<accession>A0AAD5UW55</accession>
<comment type="subcellular location">
    <subcellularLocation>
        <location evidence="1">Endomembrane system</location>
        <topology evidence="1">Multi-pass membrane protein</topology>
    </subcellularLocation>
</comment>
<feature type="transmembrane region" description="Helical" evidence="6">
    <location>
        <begin position="149"/>
        <end position="171"/>
    </location>
</feature>
<dbReference type="PRINTS" id="PR01036">
    <property type="entry name" value="TCRTETB"/>
</dbReference>
<dbReference type="GO" id="GO:0022857">
    <property type="term" value="F:transmembrane transporter activity"/>
    <property type="evidence" value="ECO:0007669"/>
    <property type="project" value="InterPro"/>
</dbReference>
<evidence type="ECO:0000256" key="2">
    <source>
        <dbReference type="ARBA" id="ARBA00022448"/>
    </source>
</evidence>
<dbReference type="SUPFAM" id="SSF103473">
    <property type="entry name" value="MFS general substrate transporter"/>
    <property type="match status" value="1"/>
</dbReference>
<feature type="domain" description="Major facilitator superfamily (MFS) profile" evidence="7">
    <location>
        <begin position="60"/>
        <end position="537"/>
    </location>
</feature>
<dbReference type="PANTHER" id="PTHR23501">
    <property type="entry name" value="MAJOR FACILITATOR SUPERFAMILY"/>
    <property type="match status" value="1"/>
</dbReference>
<keyword evidence="5 6" id="KW-0472">Membrane</keyword>
<feature type="transmembrane region" description="Helical" evidence="6">
    <location>
        <begin position="93"/>
        <end position="113"/>
    </location>
</feature>
<dbReference type="InterPro" id="IPR011701">
    <property type="entry name" value="MFS"/>
</dbReference>
<dbReference type="InterPro" id="IPR020846">
    <property type="entry name" value="MFS_dom"/>
</dbReference>
<dbReference type="EMBL" id="JANAWD010000442">
    <property type="protein sequence ID" value="KAJ3479398.1"/>
    <property type="molecule type" value="Genomic_DNA"/>
</dbReference>
<gene>
    <name evidence="8" type="ORF">NLI96_g9097</name>
</gene>
<sequence length="560" mass="60190">MSSGPCPTQRAPDGCIVAVDDGATQRLDDTGSLRPRSTTLQDGAALEKFDDMSYARVALILSSLCLCTFLYAIEQTIVATAVSGIGQGVHATGSLAWIATSYLLTTTVVQPIIGRLSDVIGAKNLLLIKVWIFIVGNIVSGAANTLEQLVAGRLVSGIGGSGLMSLSVIIMSHLSNERRRSSYLNSINLVFIVTDSIGPIIGGLLADSGHWRWIFLLNVPFGPISDYCRTCVHRSFQDAQNTGCVFHPGPSNIRHPWDDIIDNLAHASDRCFEYCRNWISMELQGHNLPIREFGLYPPRIHRRREFRKKPNCSFGTVHKIEMEKRTYDDSCSMSTLLPSVLSGMYGATDNASLANVIGHTPILAAALLIPFLMMTAISSIVANDMVVKFGVVRPILLASLAFLPIGNGLISTIDEHSSIGQIIGYTSVLGLGLGPAGLQAELLPTVTAFLSATPTLGGVLGVGIIGAVTNGAFRTYLTRIGISPPQISDVVSASQDPQFGQQVKVAYVKAFQLAFQILTGISVFKVFVCLALGRVELRDGKFQGEEETKNQIRVDTTPPA</sequence>
<evidence type="ECO:0000259" key="7">
    <source>
        <dbReference type="PROSITE" id="PS50850"/>
    </source>
</evidence>
<comment type="caution">
    <text evidence="8">The sequence shown here is derived from an EMBL/GenBank/DDBJ whole genome shotgun (WGS) entry which is preliminary data.</text>
</comment>
<dbReference type="Proteomes" id="UP001212997">
    <property type="component" value="Unassembled WGS sequence"/>
</dbReference>
<dbReference type="Gene3D" id="1.20.1720.10">
    <property type="entry name" value="Multidrug resistance protein D"/>
    <property type="match status" value="1"/>
</dbReference>
<name>A0AAD5UW55_9APHY</name>
<evidence type="ECO:0000313" key="8">
    <source>
        <dbReference type="EMBL" id="KAJ3479398.1"/>
    </source>
</evidence>